<proteinExistence type="predicted"/>
<gene>
    <name evidence="2" type="ORF">NDU88_000492</name>
</gene>
<dbReference type="EMBL" id="JANPWB010000006">
    <property type="protein sequence ID" value="KAJ1175201.1"/>
    <property type="molecule type" value="Genomic_DNA"/>
</dbReference>
<sequence>MDLCIDICSQTLYLTLCLGGALTFTVVEDKSSCTAAQQKVDKQGVTMGEGGVAVGAPAVEDTSKTAMILQAIHDLKVTMEGKMGELKLDLALIHQDFRNAMHRITSVEGRLS</sequence>
<name>A0AAV7TFQ3_PLEWA</name>
<keyword evidence="3" id="KW-1185">Reference proteome</keyword>
<dbReference type="Proteomes" id="UP001066276">
    <property type="component" value="Chromosome 3_2"/>
</dbReference>
<organism evidence="2 3">
    <name type="scientific">Pleurodeles waltl</name>
    <name type="common">Iberian ribbed newt</name>
    <dbReference type="NCBI Taxonomy" id="8319"/>
    <lineage>
        <taxon>Eukaryota</taxon>
        <taxon>Metazoa</taxon>
        <taxon>Chordata</taxon>
        <taxon>Craniata</taxon>
        <taxon>Vertebrata</taxon>
        <taxon>Euteleostomi</taxon>
        <taxon>Amphibia</taxon>
        <taxon>Batrachia</taxon>
        <taxon>Caudata</taxon>
        <taxon>Salamandroidea</taxon>
        <taxon>Salamandridae</taxon>
        <taxon>Pleurodelinae</taxon>
        <taxon>Pleurodeles</taxon>
    </lineage>
</organism>
<protein>
    <submittedName>
        <fullName evidence="2">Uncharacterized protein</fullName>
    </submittedName>
</protein>
<reference evidence="2" key="1">
    <citation type="journal article" date="2022" name="bioRxiv">
        <title>Sequencing and chromosome-scale assembly of the giantPleurodeles waltlgenome.</title>
        <authorList>
            <person name="Brown T."/>
            <person name="Elewa A."/>
            <person name="Iarovenko S."/>
            <person name="Subramanian E."/>
            <person name="Araus A.J."/>
            <person name="Petzold A."/>
            <person name="Susuki M."/>
            <person name="Suzuki K.-i.T."/>
            <person name="Hayashi T."/>
            <person name="Toyoda A."/>
            <person name="Oliveira C."/>
            <person name="Osipova E."/>
            <person name="Leigh N.D."/>
            <person name="Simon A."/>
            <person name="Yun M.H."/>
        </authorList>
    </citation>
    <scope>NUCLEOTIDE SEQUENCE</scope>
    <source>
        <strain evidence="2">20211129_DDA</strain>
        <tissue evidence="2">Liver</tissue>
    </source>
</reference>
<evidence type="ECO:0000313" key="2">
    <source>
        <dbReference type="EMBL" id="KAJ1175201.1"/>
    </source>
</evidence>
<feature type="chain" id="PRO_5043428904" evidence="1">
    <location>
        <begin position="24"/>
        <end position="112"/>
    </location>
</feature>
<accession>A0AAV7TFQ3</accession>
<evidence type="ECO:0000313" key="3">
    <source>
        <dbReference type="Proteomes" id="UP001066276"/>
    </source>
</evidence>
<feature type="signal peptide" evidence="1">
    <location>
        <begin position="1"/>
        <end position="23"/>
    </location>
</feature>
<dbReference type="AlphaFoldDB" id="A0AAV7TFQ3"/>
<evidence type="ECO:0000256" key="1">
    <source>
        <dbReference type="SAM" id="SignalP"/>
    </source>
</evidence>
<comment type="caution">
    <text evidence="2">The sequence shown here is derived from an EMBL/GenBank/DDBJ whole genome shotgun (WGS) entry which is preliminary data.</text>
</comment>
<keyword evidence="1" id="KW-0732">Signal</keyword>